<accession>A0A066ZUK1</accession>
<protein>
    <submittedName>
        <fullName evidence="3">Uncharacterized protein</fullName>
    </submittedName>
</protein>
<dbReference type="Proteomes" id="UP000027341">
    <property type="component" value="Unassembled WGS sequence"/>
</dbReference>
<dbReference type="RefSeq" id="WP_051623055.1">
    <property type="nucleotide sequence ID" value="NZ_AP020335.1"/>
</dbReference>
<feature type="transmembrane region" description="Helical" evidence="2">
    <location>
        <begin position="44"/>
        <end position="62"/>
    </location>
</feature>
<feature type="transmembrane region" description="Helical" evidence="2">
    <location>
        <begin position="127"/>
        <end position="149"/>
    </location>
</feature>
<dbReference type="EMBL" id="JMIU01000001">
    <property type="protein sequence ID" value="KDN95959.1"/>
    <property type="molecule type" value="Genomic_DNA"/>
</dbReference>
<name>A0A066ZUK1_HYDMR</name>
<keyword evidence="2" id="KW-0812">Transmembrane</keyword>
<sequence length="211" mass="23183">MHYSVTPEESHAAKTPHHIFNLNVIITHLAVSQVSLELGHGNPYYFILVPFLSSIVIAYLYFHGKTIAKTSSWFVAAHWKLAWRRSRNLLIAYGAALAVILLFGLVGKLSGGLMMNDFSEDGSSSSIVGKVGLYFGALIVFVTVLINFLQTGISVYDAGRGIIDPKIEKYLPRDENSNEELGEGDDEVAHAGQKHMKSDAVEMDEKTGEKA</sequence>
<proteinExistence type="predicted"/>
<evidence type="ECO:0000313" key="4">
    <source>
        <dbReference type="Proteomes" id="UP000027341"/>
    </source>
</evidence>
<feature type="compositionally biased region" description="Acidic residues" evidence="1">
    <location>
        <begin position="177"/>
        <end position="186"/>
    </location>
</feature>
<feature type="transmembrane region" description="Helical" evidence="2">
    <location>
        <begin position="89"/>
        <end position="107"/>
    </location>
</feature>
<dbReference type="AlphaFoldDB" id="A0A066ZUK1"/>
<reference evidence="3 4" key="1">
    <citation type="submission" date="2014-04" db="EMBL/GenBank/DDBJ databases">
        <title>Draft genome sequence of Hydrogenovibrio marinus MH-110, a model organism for aerobic H2 metabolism.</title>
        <authorList>
            <person name="Cha H.J."/>
            <person name="Jo B.H."/>
            <person name="Hwang B.H."/>
        </authorList>
    </citation>
    <scope>NUCLEOTIDE SEQUENCE [LARGE SCALE GENOMIC DNA]</scope>
    <source>
        <strain evidence="3 4">MH-110</strain>
    </source>
</reference>
<keyword evidence="2" id="KW-0472">Membrane</keyword>
<feature type="compositionally biased region" description="Basic and acidic residues" evidence="1">
    <location>
        <begin position="196"/>
        <end position="211"/>
    </location>
</feature>
<evidence type="ECO:0000256" key="2">
    <source>
        <dbReference type="SAM" id="Phobius"/>
    </source>
</evidence>
<comment type="caution">
    <text evidence="3">The sequence shown here is derived from an EMBL/GenBank/DDBJ whole genome shotgun (WGS) entry which is preliminary data.</text>
</comment>
<dbReference type="STRING" id="28885.EI16_06645"/>
<evidence type="ECO:0000256" key="1">
    <source>
        <dbReference type="SAM" id="MobiDB-lite"/>
    </source>
</evidence>
<organism evidence="3 4">
    <name type="scientific">Hydrogenovibrio marinus</name>
    <dbReference type="NCBI Taxonomy" id="28885"/>
    <lineage>
        <taxon>Bacteria</taxon>
        <taxon>Pseudomonadati</taxon>
        <taxon>Pseudomonadota</taxon>
        <taxon>Gammaproteobacteria</taxon>
        <taxon>Thiotrichales</taxon>
        <taxon>Piscirickettsiaceae</taxon>
        <taxon>Hydrogenovibrio</taxon>
    </lineage>
</organism>
<gene>
    <name evidence="3" type="ORF">EI16_06645</name>
</gene>
<keyword evidence="2" id="KW-1133">Transmembrane helix</keyword>
<feature type="region of interest" description="Disordered" evidence="1">
    <location>
        <begin position="173"/>
        <end position="211"/>
    </location>
</feature>
<evidence type="ECO:0000313" key="3">
    <source>
        <dbReference type="EMBL" id="KDN95959.1"/>
    </source>
</evidence>
<keyword evidence="4" id="KW-1185">Reference proteome</keyword>